<reference evidence="2 3" key="1">
    <citation type="journal article" date="2023" name="G3 (Bethesda)">
        <title>A chromosome-level genome assembly of Zasmidium syzygii isolated from banana leaves.</title>
        <authorList>
            <person name="van Westerhoven A.C."/>
            <person name="Mehrabi R."/>
            <person name="Talebi R."/>
            <person name="Steentjes M.B.F."/>
            <person name="Corcolon B."/>
            <person name="Chong P.A."/>
            <person name="Kema G.H.J."/>
            <person name="Seidl M.F."/>
        </authorList>
    </citation>
    <scope>NUCLEOTIDE SEQUENCE [LARGE SCALE GENOMIC DNA]</scope>
    <source>
        <strain evidence="2 3">P124</strain>
    </source>
</reference>
<sequence>MGYQVCYDTSTSFHILRYPRNQNTKSYLERGTFNELYSQNNNFDYTFEPNKRTFITDNMQILAYPQASGSSDLARTDSIRSTQTTSSSRRPSTKPVSQQLSSTKKTKTRDDESKISASSILDSLNRKLDRFFDDIRENGYILRGSKYLHEAEDTRSLPPTPISGKDLELTYLIPKPLSSTKVPSRGESKRRKLSKPADAWKRIGSSEYRFI</sequence>
<evidence type="ECO:0000313" key="2">
    <source>
        <dbReference type="EMBL" id="KAK4502204.1"/>
    </source>
</evidence>
<organism evidence="2 3">
    <name type="scientific">Zasmidium cellare</name>
    <name type="common">Wine cellar mold</name>
    <name type="synonym">Racodium cellare</name>
    <dbReference type="NCBI Taxonomy" id="395010"/>
    <lineage>
        <taxon>Eukaryota</taxon>
        <taxon>Fungi</taxon>
        <taxon>Dikarya</taxon>
        <taxon>Ascomycota</taxon>
        <taxon>Pezizomycotina</taxon>
        <taxon>Dothideomycetes</taxon>
        <taxon>Dothideomycetidae</taxon>
        <taxon>Mycosphaerellales</taxon>
        <taxon>Mycosphaerellaceae</taxon>
        <taxon>Zasmidium</taxon>
    </lineage>
</organism>
<feature type="compositionally biased region" description="Low complexity" evidence="1">
    <location>
        <begin position="79"/>
        <end position="90"/>
    </location>
</feature>
<proteinExistence type="predicted"/>
<feature type="region of interest" description="Disordered" evidence="1">
    <location>
        <begin position="177"/>
        <end position="197"/>
    </location>
</feature>
<dbReference type="EMBL" id="JAXOVC010000004">
    <property type="protein sequence ID" value="KAK4502204.1"/>
    <property type="molecule type" value="Genomic_DNA"/>
</dbReference>
<dbReference type="Proteomes" id="UP001305779">
    <property type="component" value="Unassembled WGS sequence"/>
</dbReference>
<protein>
    <submittedName>
        <fullName evidence="2">Uncharacterized protein</fullName>
    </submittedName>
</protein>
<feature type="compositionally biased region" description="Polar residues" evidence="1">
    <location>
        <begin position="94"/>
        <end position="103"/>
    </location>
</feature>
<feature type="region of interest" description="Disordered" evidence="1">
    <location>
        <begin position="67"/>
        <end position="115"/>
    </location>
</feature>
<keyword evidence="3" id="KW-1185">Reference proteome</keyword>
<evidence type="ECO:0000256" key="1">
    <source>
        <dbReference type="SAM" id="MobiDB-lite"/>
    </source>
</evidence>
<comment type="caution">
    <text evidence="2">The sequence shown here is derived from an EMBL/GenBank/DDBJ whole genome shotgun (WGS) entry which is preliminary data.</text>
</comment>
<evidence type="ECO:0000313" key="3">
    <source>
        <dbReference type="Proteomes" id="UP001305779"/>
    </source>
</evidence>
<gene>
    <name evidence="2" type="ORF">PRZ48_005629</name>
</gene>
<accession>A0ABR0EKU8</accession>
<name>A0ABR0EKU8_ZASCE</name>